<feature type="binding site" evidence="9">
    <location>
        <position position="93"/>
    </location>
    <ligand>
        <name>5-phospho-alpha-D-ribose 1-diphosphate</name>
        <dbReference type="ChEBI" id="CHEBI:58017"/>
    </ligand>
</feature>
<dbReference type="RefSeq" id="WP_169624329.1">
    <property type="nucleotide sequence ID" value="NZ_JABBNT010000002.1"/>
</dbReference>
<dbReference type="HAMAP" id="MF_00211">
    <property type="entry name" value="TrpD"/>
    <property type="match status" value="1"/>
</dbReference>
<feature type="binding site" evidence="9">
    <location>
        <position position="85"/>
    </location>
    <ligand>
        <name>5-phospho-alpha-D-ribose 1-diphosphate</name>
        <dbReference type="ChEBI" id="CHEBI:58017"/>
    </ligand>
</feature>
<feature type="domain" description="Glycosyl transferase family 3 N-terminal" evidence="11">
    <location>
        <begin position="10"/>
        <end position="71"/>
    </location>
</feature>
<dbReference type="InterPro" id="IPR005940">
    <property type="entry name" value="Anthranilate_Pribosyl_Tfrase"/>
</dbReference>
<dbReference type="GO" id="GO:0000287">
    <property type="term" value="F:magnesium ion binding"/>
    <property type="evidence" value="ECO:0007669"/>
    <property type="project" value="UniProtKB-UniRule"/>
</dbReference>
<dbReference type="InterPro" id="IPR000312">
    <property type="entry name" value="Glycosyl_Trfase_fam3"/>
</dbReference>
<dbReference type="PANTHER" id="PTHR43285">
    <property type="entry name" value="ANTHRANILATE PHOSPHORIBOSYLTRANSFERASE"/>
    <property type="match status" value="1"/>
</dbReference>
<dbReference type="AlphaFoldDB" id="A0A7Y0HDN1"/>
<dbReference type="EMBL" id="JABBNT010000002">
    <property type="protein sequence ID" value="NMM44016.1"/>
    <property type="molecule type" value="Genomic_DNA"/>
</dbReference>
<name>A0A7Y0HDN1_9PROT</name>
<comment type="similarity">
    <text evidence="8">In the C-terminal section; belongs to the anthranilate phosphoribosyltransferase family.</text>
</comment>
<feature type="binding site" evidence="9">
    <location>
        <position position="230"/>
    </location>
    <ligand>
        <name>Mg(2+)</name>
        <dbReference type="ChEBI" id="CHEBI:18420"/>
        <label>2</label>
    </ligand>
</feature>
<feature type="binding site" evidence="9">
    <location>
        <begin position="88"/>
        <end position="89"/>
    </location>
    <ligand>
        <name>5-phospho-alpha-D-ribose 1-diphosphate</name>
        <dbReference type="ChEBI" id="CHEBI:58017"/>
    </ligand>
</feature>
<dbReference type="UniPathway" id="UPA00035">
    <property type="reaction ID" value="UER00041"/>
</dbReference>
<keyword evidence="13" id="KW-1185">Reference proteome</keyword>
<evidence type="ECO:0000259" key="10">
    <source>
        <dbReference type="Pfam" id="PF00591"/>
    </source>
</evidence>
<comment type="catalytic activity">
    <reaction evidence="7 9">
        <text>N-(5-phospho-beta-D-ribosyl)anthranilate + diphosphate = 5-phospho-alpha-D-ribose 1-diphosphate + anthranilate</text>
        <dbReference type="Rhea" id="RHEA:11768"/>
        <dbReference type="ChEBI" id="CHEBI:16567"/>
        <dbReference type="ChEBI" id="CHEBI:18277"/>
        <dbReference type="ChEBI" id="CHEBI:33019"/>
        <dbReference type="ChEBI" id="CHEBI:58017"/>
        <dbReference type="EC" id="2.4.2.18"/>
    </reaction>
</comment>
<keyword evidence="3 9" id="KW-0328">Glycosyltransferase</keyword>
<evidence type="ECO:0000313" key="13">
    <source>
        <dbReference type="Proteomes" id="UP000539372"/>
    </source>
</evidence>
<keyword evidence="9" id="KW-0460">Magnesium</keyword>
<feature type="domain" description="Glycosyl transferase family 3" evidence="10">
    <location>
        <begin position="80"/>
        <end position="328"/>
    </location>
</feature>
<dbReference type="SUPFAM" id="SSF47648">
    <property type="entry name" value="Nucleoside phosphorylase/phosphoribosyltransferase N-terminal domain"/>
    <property type="match status" value="1"/>
</dbReference>
<dbReference type="Pfam" id="PF02885">
    <property type="entry name" value="Glycos_trans_3N"/>
    <property type="match status" value="1"/>
</dbReference>
<organism evidence="12 13">
    <name type="scientific">Pacificispira spongiicola</name>
    <dbReference type="NCBI Taxonomy" id="2729598"/>
    <lineage>
        <taxon>Bacteria</taxon>
        <taxon>Pseudomonadati</taxon>
        <taxon>Pseudomonadota</taxon>
        <taxon>Alphaproteobacteria</taxon>
        <taxon>Rhodospirillales</taxon>
        <taxon>Rhodospirillaceae</taxon>
        <taxon>Pacificispira</taxon>
    </lineage>
</organism>
<sequence length="349" mass="36373">MSGFMQDMKGLIAKVVSGETLTVPEAERAFDIIMSGDATPSQMGGFLAALRLRGETVEEITGAAKTMRAKASRISAPAGAMDIVGTGGDKLGTYNVSTAAAVVVAGCGVTIAKHGNRAASSKSGTADALGQLGVDLDCPFPNIERAIRQAGIGFMIAPRHHGAMRNVMPTRVELGVPTIFNLLGPLSNPAMVTKYLIGCFLPEFIEKMAWTLADLGAERAWVVHGHSGMDEISTTGPTRVASLQDGKVESFDIAPSDAGLKEANLKDLLGGTAAENAQAIRDLLDGRESAYRDIVLFNSAAALLVSGMADDLTAGVAQAADSIDSGRAKQVLADLVRITNDYPKEATPE</sequence>
<comment type="similarity">
    <text evidence="9">Belongs to the anthranilate phosphoribosyltransferase family.</text>
</comment>
<feature type="binding site" evidence="9">
    <location>
        <begin position="113"/>
        <end position="121"/>
    </location>
    <ligand>
        <name>5-phospho-alpha-D-ribose 1-diphosphate</name>
        <dbReference type="ChEBI" id="CHEBI:58017"/>
    </ligand>
</feature>
<dbReference type="Gene3D" id="3.40.1030.10">
    <property type="entry name" value="Nucleoside phosphorylase/phosphoribosyltransferase catalytic domain"/>
    <property type="match status" value="1"/>
</dbReference>
<feature type="binding site" evidence="9">
    <location>
        <position position="116"/>
    </location>
    <ligand>
        <name>anthranilate</name>
        <dbReference type="ChEBI" id="CHEBI:16567"/>
        <label>1</label>
    </ligand>
</feature>
<dbReference type="SUPFAM" id="SSF52418">
    <property type="entry name" value="Nucleoside phosphorylase/phosphoribosyltransferase catalytic domain"/>
    <property type="match status" value="1"/>
</dbReference>
<comment type="function">
    <text evidence="9">Catalyzes the transfer of the phosphoribosyl group of 5-phosphorylribose-1-pyrophosphate (PRPP) to anthranilate to yield N-(5'-phosphoribosyl)-anthranilate (PRA).</text>
</comment>
<evidence type="ECO:0000259" key="11">
    <source>
        <dbReference type="Pfam" id="PF02885"/>
    </source>
</evidence>
<dbReference type="Proteomes" id="UP000539372">
    <property type="component" value="Unassembled WGS sequence"/>
</dbReference>
<evidence type="ECO:0000256" key="2">
    <source>
        <dbReference type="ARBA" id="ARBA00022605"/>
    </source>
</evidence>
<dbReference type="Gene3D" id="1.20.970.10">
    <property type="entry name" value="Transferase, Pyrimidine Nucleoside Phosphorylase, Chain C"/>
    <property type="match status" value="1"/>
</dbReference>
<dbReference type="NCBIfam" id="TIGR01245">
    <property type="entry name" value="trpD"/>
    <property type="match status" value="1"/>
</dbReference>
<accession>A0A7Y0HDN1</accession>
<feature type="binding site" evidence="9">
    <location>
        <position position="231"/>
    </location>
    <ligand>
        <name>Mg(2+)</name>
        <dbReference type="ChEBI" id="CHEBI:18420"/>
        <label>1</label>
    </ligand>
</feature>
<comment type="cofactor">
    <cofactor evidence="9">
        <name>Mg(2+)</name>
        <dbReference type="ChEBI" id="CHEBI:18420"/>
    </cofactor>
    <text evidence="9">Binds 2 magnesium ions per monomer.</text>
</comment>
<comment type="caution">
    <text evidence="9">Lacks conserved residue(s) required for the propagation of feature annotation.</text>
</comment>
<evidence type="ECO:0000313" key="12">
    <source>
        <dbReference type="EMBL" id="NMM44016.1"/>
    </source>
</evidence>
<keyword evidence="5 9" id="KW-0822">Tryptophan biosynthesis</keyword>
<feature type="binding site" evidence="9">
    <location>
        <position position="85"/>
    </location>
    <ligand>
        <name>anthranilate</name>
        <dbReference type="ChEBI" id="CHEBI:16567"/>
        <label>1</label>
    </ligand>
</feature>
<evidence type="ECO:0000256" key="5">
    <source>
        <dbReference type="ARBA" id="ARBA00022822"/>
    </source>
</evidence>
<feature type="binding site" evidence="9">
    <location>
        <position position="97"/>
    </location>
    <ligand>
        <name>Mg(2+)</name>
        <dbReference type="ChEBI" id="CHEBI:18420"/>
        <label>1</label>
    </ligand>
</feature>
<gene>
    <name evidence="9 12" type="primary">trpD</name>
    <name evidence="12" type="ORF">HH303_05980</name>
</gene>
<keyword evidence="4 9" id="KW-0808">Transferase</keyword>
<feature type="binding site" evidence="9">
    <location>
        <begin position="95"/>
        <end position="98"/>
    </location>
    <ligand>
        <name>5-phospho-alpha-D-ribose 1-diphosphate</name>
        <dbReference type="ChEBI" id="CHEBI:58017"/>
    </ligand>
</feature>
<feature type="binding site" evidence="9">
    <location>
        <position position="231"/>
    </location>
    <ligand>
        <name>Mg(2+)</name>
        <dbReference type="ChEBI" id="CHEBI:18420"/>
        <label>2</label>
    </ligand>
</feature>
<dbReference type="InterPro" id="IPR035902">
    <property type="entry name" value="Nuc_phospho_transferase"/>
</dbReference>
<protein>
    <recommendedName>
        <fullName evidence="9">Anthranilate phosphoribosyltransferase</fullName>
        <ecNumber evidence="9">2.4.2.18</ecNumber>
    </recommendedName>
</protein>
<keyword evidence="6 9" id="KW-0057">Aromatic amino acid biosynthesis</keyword>
<dbReference type="FunFam" id="3.40.1030.10:FF:000002">
    <property type="entry name" value="Anthranilate phosphoribosyltransferase"/>
    <property type="match status" value="1"/>
</dbReference>
<dbReference type="Pfam" id="PF00591">
    <property type="entry name" value="Glycos_transf_3"/>
    <property type="match status" value="1"/>
</dbReference>
<reference evidence="12 13" key="1">
    <citation type="submission" date="2020-04" db="EMBL/GenBank/DDBJ databases">
        <title>Rhodospirillaceae bacterium KN72 isolated from deep sea.</title>
        <authorList>
            <person name="Zhang D.-C."/>
        </authorList>
    </citation>
    <scope>NUCLEOTIDE SEQUENCE [LARGE SCALE GENOMIC DNA]</scope>
    <source>
        <strain evidence="12 13">KN72</strain>
    </source>
</reference>
<evidence type="ECO:0000256" key="7">
    <source>
        <dbReference type="ARBA" id="ARBA00052328"/>
    </source>
</evidence>
<evidence type="ECO:0000256" key="3">
    <source>
        <dbReference type="ARBA" id="ARBA00022676"/>
    </source>
</evidence>
<dbReference type="GO" id="GO:0005829">
    <property type="term" value="C:cytosol"/>
    <property type="evidence" value="ECO:0007669"/>
    <property type="project" value="TreeGrafter"/>
</dbReference>
<evidence type="ECO:0000256" key="4">
    <source>
        <dbReference type="ARBA" id="ARBA00022679"/>
    </source>
</evidence>
<dbReference type="InterPro" id="IPR036320">
    <property type="entry name" value="Glycosyl_Trfase_fam3_N_dom_sf"/>
</dbReference>
<evidence type="ECO:0000256" key="6">
    <source>
        <dbReference type="ARBA" id="ARBA00023141"/>
    </source>
</evidence>
<feature type="binding site" evidence="9">
    <location>
        <position position="125"/>
    </location>
    <ligand>
        <name>5-phospho-alpha-D-ribose 1-diphosphate</name>
        <dbReference type="ChEBI" id="CHEBI:58017"/>
    </ligand>
</feature>
<dbReference type="InterPro" id="IPR017459">
    <property type="entry name" value="Glycosyl_Trfase_fam3_N_dom"/>
</dbReference>
<proteinExistence type="inferred from homology"/>
<dbReference type="GO" id="GO:0004048">
    <property type="term" value="F:anthranilate phosphoribosyltransferase activity"/>
    <property type="evidence" value="ECO:0007669"/>
    <property type="project" value="UniProtKB-UniRule"/>
</dbReference>
<keyword evidence="2 9" id="KW-0028">Amino-acid biosynthesis</keyword>
<comment type="subunit">
    <text evidence="9">Homodimer.</text>
</comment>
<dbReference type="GO" id="GO:0000162">
    <property type="term" value="P:L-tryptophan biosynthetic process"/>
    <property type="evidence" value="ECO:0007669"/>
    <property type="project" value="UniProtKB-UniRule"/>
</dbReference>
<evidence type="ECO:0000256" key="1">
    <source>
        <dbReference type="ARBA" id="ARBA00004907"/>
    </source>
</evidence>
<comment type="pathway">
    <text evidence="1 9">Amino-acid biosynthesis; L-tryptophan biosynthesis; L-tryptophan from chorismate: step 2/5.</text>
</comment>
<dbReference type="EC" id="2.4.2.18" evidence="9"/>
<dbReference type="PANTHER" id="PTHR43285:SF2">
    <property type="entry name" value="ANTHRANILATE PHOSPHORIBOSYLTRANSFERASE"/>
    <property type="match status" value="1"/>
</dbReference>
<evidence type="ECO:0000256" key="8">
    <source>
        <dbReference type="ARBA" id="ARBA00061188"/>
    </source>
</evidence>
<evidence type="ECO:0000256" key="9">
    <source>
        <dbReference type="HAMAP-Rule" id="MF_00211"/>
    </source>
</evidence>
<feature type="binding site" evidence="9">
    <location>
        <position position="171"/>
    </location>
    <ligand>
        <name>anthranilate</name>
        <dbReference type="ChEBI" id="CHEBI:16567"/>
        <label>2</label>
    </ligand>
</feature>
<keyword evidence="9" id="KW-0479">Metal-binding</keyword>
<comment type="caution">
    <text evidence="12">The sequence shown here is derived from an EMBL/GenBank/DDBJ whole genome shotgun (WGS) entry which is preliminary data.</text>
</comment>